<keyword evidence="1" id="KW-0175">Coiled coil</keyword>
<evidence type="ECO:0000256" key="1">
    <source>
        <dbReference type="SAM" id="Coils"/>
    </source>
</evidence>
<evidence type="ECO:0000313" key="2">
    <source>
        <dbReference type="EMBL" id="EAY21275.1"/>
    </source>
</evidence>
<dbReference type="AlphaFoldDB" id="A2DE57"/>
<evidence type="ECO:0000313" key="3">
    <source>
        <dbReference type="Proteomes" id="UP000001542"/>
    </source>
</evidence>
<dbReference type="RefSeq" id="XP_001582261.1">
    <property type="nucleotide sequence ID" value="XM_001582211.1"/>
</dbReference>
<dbReference type="VEuPathDB" id="TrichDB:TVAGG3_0174630"/>
<organism evidence="2 3">
    <name type="scientific">Trichomonas vaginalis (strain ATCC PRA-98 / G3)</name>
    <dbReference type="NCBI Taxonomy" id="412133"/>
    <lineage>
        <taxon>Eukaryota</taxon>
        <taxon>Metamonada</taxon>
        <taxon>Parabasalia</taxon>
        <taxon>Trichomonadida</taxon>
        <taxon>Trichomonadidae</taxon>
        <taxon>Trichomonas</taxon>
    </lineage>
</organism>
<proteinExistence type="predicted"/>
<dbReference type="Proteomes" id="UP000001542">
    <property type="component" value="Unassembled WGS sequence"/>
</dbReference>
<protein>
    <submittedName>
        <fullName evidence="2">Uncharacterized protein</fullName>
    </submittedName>
</protein>
<name>A2DE57_TRIV3</name>
<keyword evidence="3" id="KW-1185">Reference proteome</keyword>
<dbReference type="KEGG" id="tva:5466823"/>
<dbReference type="VEuPathDB" id="TrichDB:TVAG_166500"/>
<sequence length="195" mass="22397">MEELAAALQGAGDPEKCIDTIAQNMPEFVKNDEFLNMPVELIDIILQNPHINFPDPMQTSEFFVKMFSKGKDTAQYFSDHVPIEIMTKESIIPLIEKLESLGLQLEAKRFKRILNLHQKIEQKETEVQSALLELETITNKVTECNKHLCETRPVLVGMDDAMRIMNDELEAQQKRLAATEREIIKLQKKSLTSRK</sequence>
<gene>
    <name evidence="2" type="ORF">TVAG_166500</name>
</gene>
<reference evidence="2" key="1">
    <citation type="submission" date="2006-10" db="EMBL/GenBank/DDBJ databases">
        <authorList>
            <person name="Amadeo P."/>
            <person name="Zhao Q."/>
            <person name="Wortman J."/>
            <person name="Fraser-Liggett C."/>
            <person name="Carlton J."/>
        </authorList>
    </citation>
    <scope>NUCLEOTIDE SEQUENCE</scope>
    <source>
        <strain evidence="2">G3</strain>
    </source>
</reference>
<feature type="coiled-coil region" evidence="1">
    <location>
        <begin position="113"/>
        <end position="189"/>
    </location>
</feature>
<reference evidence="2" key="2">
    <citation type="journal article" date="2007" name="Science">
        <title>Draft genome sequence of the sexually transmitted pathogen Trichomonas vaginalis.</title>
        <authorList>
            <person name="Carlton J.M."/>
            <person name="Hirt R.P."/>
            <person name="Silva J.C."/>
            <person name="Delcher A.L."/>
            <person name="Schatz M."/>
            <person name="Zhao Q."/>
            <person name="Wortman J.R."/>
            <person name="Bidwell S.L."/>
            <person name="Alsmark U.C.M."/>
            <person name="Besteiro S."/>
            <person name="Sicheritz-Ponten T."/>
            <person name="Noel C.J."/>
            <person name="Dacks J.B."/>
            <person name="Foster P.G."/>
            <person name="Simillion C."/>
            <person name="Van de Peer Y."/>
            <person name="Miranda-Saavedra D."/>
            <person name="Barton G.J."/>
            <person name="Westrop G.D."/>
            <person name="Mueller S."/>
            <person name="Dessi D."/>
            <person name="Fiori P.L."/>
            <person name="Ren Q."/>
            <person name="Paulsen I."/>
            <person name="Zhang H."/>
            <person name="Bastida-Corcuera F.D."/>
            <person name="Simoes-Barbosa A."/>
            <person name="Brown M.T."/>
            <person name="Hayes R.D."/>
            <person name="Mukherjee M."/>
            <person name="Okumura C.Y."/>
            <person name="Schneider R."/>
            <person name="Smith A.J."/>
            <person name="Vanacova S."/>
            <person name="Villalvazo M."/>
            <person name="Haas B.J."/>
            <person name="Pertea M."/>
            <person name="Feldblyum T.V."/>
            <person name="Utterback T.R."/>
            <person name="Shu C.L."/>
            <person name="Osoegawa K."/>
            <person name="de Jong P.J."/>
            <person name="Hrdy I."/>
            <person name="Horvathova L."/>
            <person name="Zubacova Z."/>
            <person name="Dolezal P."/>
            <person name="Malik S.B."/>
            <person name="Logsdon J.M. Jr."/>
            <person name="Henze K."/>
            <person name="Gupta A."/>
            <person name="Wang C.C."/>
            <person name="Dunne R.L."/>
            <person name="Upcroft J.A."/>
            <person name="Upcroft P."/>
            <person name="White O."/>
            <person name="Salzberg S.L."/>
            <person name="Tang P."/>
            <person name="Chiu C.-H."/>
            <person name="Lee Y.-S."/>
            <person name="Embley T.M."/>
            <person name="Coombs G.H."/>
            <person name="Mottram J.C."/>
            <person name="Tachezy J."/>
            <person name="Fraser-Liggett C.M."/>
            <person name="Johnson P.J."/>
        </authorList>
    </citation>
    <scope>NUCLEOTIDE SEQUENCE [LARGE SCALE GENOMIC DNA]</scope>
    <source>
        <strain evidence="2">G3</strain>
    </source>
</reference>
<accession>A2DE57</accession>
<dbReference type="SMR" id="A2DE57"/>
<dbReference type="InParanoid" id="A2DE57"/>
<dbReference type="EMBL" id="DS113191">
    <property type="protein sequence ID" value="EAY21275.1"/>
    <property type="molecule type" value="Genomic_DNA"/>
</dbReference>